<evidence type="ECO:0000259" key="2">
    <source>
        <dbReference type="Pfam" id="PF00561"/>
    </source>
</evidence>
<dbReference type="Pfam" id="PF00561">
    <property type="entry name" value="Abhydrolase_1"/>
    <property type="match status" value="1"/>
</dbReference>
<comment type="caution">
    <text evidence="3">The sequence shown here is derived from an EMBL/GenBank/DDBJ whole genome shotgun (WGS) entry which is preliminary data.</text>
</comment>
<dbReference type="SUPFAM" id="SSF53474">
    <property type="entry name" value="alpha/beta-Hydrolases"/>
    <property type="match status" value="1"/>
</dbReference>
<keyword evidence="4" id="KW-1185">Reference proteome</keyword>
<dbReference type="InterPro" id="IPR029058">
    <property type="entry name" value="AB_hydrolase_fold"/>
</dbReference>
<evidence type="ECO:0000256" key="1">
    <source>
        <dbReference type="ARBA" id="ARBA00022801"/>
    </source>
</evidence>
<protein>
    <submittedName>
        <fullName evidence="3">Alpha/beta fold hydrolase</fullName>
    </submittedName>
</protein>
<dbReference type="PANTHER" id="PTHR43329">
    <property type="entry name" value="EPOXIDE HYDROLASE"/>
    <property type="match status" value="1"/>
</dbReference>
<feature type="domain" description="AB hydrolase-1" evidence="2">
    <location>
        <begin position="30"/>
        <end position="315"/>
    </location>
</feature>
<dbReference type="GO" id="GO:0016787">
    <property type="term" value="F:hydrolase activity"/>
    <property type="evidence" value="ECO:0007669"/>
    <property type="project" value="UniProtKB-KW"/>
</dbReference>
<sequence length="333" mass="36534">MTKQAYGRIAHRHVEVNGVRLHVAEQGEGPLVLLLHGFPESWYSWRHQVAPLAEAGYRVVAVDQRGYARSEQPASVDAYTLLHLVGDVTGLIHALGEESAVLVGHDWGAPVAWTTATLRPDLVRGVAGLSVPPLPTLGPPPLAQGRERYGDGFYQNYFQRPGVADAELGHDLHATFRRILRGVSGDRPRGGGAGPRVWVVREGQTLLESIPEPEKLPHWLSEADVEAFVADYAEHGERAFTGGLNWYRNIDRNNELLAGLAGRPVDVPALYVAGDQDMVTALIPEEALRRLLERLTPKLYRRVTLPGVGHWTQQESPAEVNAALLDFLGHLDG</sequence>
<dbReference type="InterPro" id="IPR000073">
    <property type="entry name" value="AB_hydrolase_1"/>
</dbReference>
<dbReference type="RefSeq" id="WP_380223039.1">
    <property type="nucleotide sequence ID" value="NZ_JBHSOF010000001.1"/>
</dbReference>
<dbReference type="EMBL" id="JBHSOF010000001">
    <property type="protein sequence ID" value="MFC5661478.1"/>
    <property type="molecule type" value="Genomic_DNA"/>
</dbReference>
<dbReference type="PRINTS" id="PR00412">
    <property type="entry name" value="EPOXHYDRLASE"/>
</dbReference>
<keyword evidence="1 3" id="KW-0378">Hydrolase</keyword>
<dbReference type="InterPro" id="IPR000639">
    <property type="entry name" value="Epox_hydrolase-like"/>
</dbReference>
<proteinExistence type="predicted"/>
<reference evidence="4" key="1">
    <citation type="journal article" date="2019" name="Int. J. Syst. Evol. Microbiol.">
        <title>The Global Catalogue of Microorganisms (GCM) 10K type strain sequencing project: providing services to taxonomists for standard genome sequencing and annotation.</title>
        <authorList>
            <consortium name="The Broad Institute Genomics Platform"/>
            <consortium name="The Broad Institute Genome Sequencing Center for Infectious Disease"/>
            <person name="Wu L."/>
            <person name="Ma J."/>
        </authorList>
    </citation>
    <scope>NUCLEOTIDE SEQUENCE [LARGE SCALE GENOMIC DNA]</scope>
    <source>
        <strain evidence="4">CGMCC 4.1437</strain>
    </source>
</reference>
<dbReference type="Proteomes" id="UP001595975">
    <property type="component" value="Unassembled WGS sequence"/>
</dbReference>
<organism evidence="3 4">
    <name type="scientific">Kitasatospora misakiensis</name>
    <dbReference type="NCBI Taxonomy" id="67330"/>
    <lineage>
        <taxon>Bacteria</taxon>
        <taxon>Bacillati</taxon>
        <taxon>Actinomycetota</taxon>
        <taxon>Actinomycetes</taxon>
        <taxon>Kitasatosporales</taxon>
        <taxon>Streptomycetaceae</taxon>
        <taxon>Kitasatospora</taxon>
    </lineage>
</organism>
<accession>A0ABW0WV75</accession>
<name>A0ABW0WV75_9ACTN</name>
<evidence type="ECO:0000313" key="4">
    <source>
        <dbReference type="Proteomes" id="UP001595975"/>
    </source>
</evidence>
<gene>
    <name evidence="3" type="ORF">ACFP3U_00625</name>
</gene>
<dbReference type="Gene3D" id="3.40.50.1820">
    <property type="entry name" value="alpha/beta hydrolase"/>
    <property type="match status" value="1"/>
</dbReference>
<evidence type="ECO:0000313" key="3">
    <source>
        <dbReference type="EMBL" id="MFC5661478.1"/>
    </source>
</evidence>